<name>G0NWD3_CAEBE</name>
<dbReference type="InParanoid" id="G0NWD3"/>
<organism evidence="3">
    <name type="scientific">Caenorhabditis brenneri</name>
    <name type="common">Nematode worm</name>
    <dbReference type="NCBI Taxonomy" id="135651"/>
    <lineage>
        <taxon>Eukaryota</taxon>
        <taxon>Metazoa</taxon>
        <taxon>Ecdysozoa</taxon>
        <taxon>Nematoda</taxon>
        <taxon>Chromadorea</taxon>
        <taxon>Rhabditida</taxon>
        <taxon>Rhabditina</taxon>
        <taxon>Rhabditomorpha</taxon>
        <taxon>Rhabditoidea</taxon>
        <taxon>Rhabditidae</taxon>
        <taxon>Peloderinae</taxon>
        <taxon>Caenorhabditis</taxon>
    </lineage>
</organism>
<accession>G0NWD3</accession>
<feature type="region of interest" description="Disordered" evidence="1">
    <location>
        <begin position="1"/>
        <end position="23"/>
    </location>
</feature>
<dbReference type="AlphaFoldDB" id="G0NWD3"/>
<sequence>MLNKEELKMKDLPQMRGDVQGRIKSDLCHSGEKCGMAEPKEKQQ</sequence>
<reference evidence="3" key="1">
    <citation type="submission" date="2011-07" db="EMBL/GenBank/DDBJ databases">
        <authorList>
            <consortium name="Caenorhabditis brenneri Sequencing and Analysis Consortium"/>
            <person name="Wilson R.K."/>
        </authorList>
    </citation>
    <scope>NUCLEOTIDE SEQUENCE [LARGE SCALE GENOMIC DNA]</scope>
    <source>
        <strain evidence="3">PB2801</strain>
    </source>
</reference>
<evidence type="ECO:0000256" key="1">
    <source>
        <dbReference type="SAM" id="MobiDB-lite"/>
    </source>
</evidence>
<proteinExistence type="predicted"/>
<dbReference type="HOGENOM" id="CLU_3225071_0_0_1"/>
<dbReference type="eggNOG" id="ENOG502TKGV">
    <property type="taxonomic scope" value="Eukaryota"/>
</dbReference>
<dbReference type="EMBL" id="GL379963">
    <property type="protein sequence ID" value="EGT38707.1"/>
    <property type="molecule type" value="Genomic_DNA"/>
</dbReference>
<evidence type="ECO:0000313" key="2">
    <source>
        <dbReference type="EMBL" id="EGT38707.1"/>
    </source>
</evidence>
<evidence type="ECO:0000313" key="3">
    <source>
        <dbReference type="Proteomes" id="UP000008068"/>
    </source>
</evidence>
<protein>
    <submittedName>
        <fullName evidence="2">Uncharacterized protein</fullName>
    </submittedName>
</protein>
<dbReference type="Proteomes" id="UP000008068">
    <property type="component" value="Unassembled WGS sequence"/>
</dbReference>
<gene>
    <name evidence="2" type="ORF">CAEBREN_25793</name>
</gene>
<keyword evidence="3" id="KW-1185">Reference proteome</keyword>